<keyword evidence="3" id="KW-1185">Reference proteome</keyword>
<dbReference type="EMBL" id="JACAZH010000011">
    <property type="protein sequence ID" value="KAF7355438.1"/>
    <property type="molecule type" value="Genomic_DNA"/>
</dbReference>
<gene>
    <name evidence="2" type="ORF">MSAN_01460600</name>
</gene>
<dbReference type="OrthoDB" id="3044976at2759"/>
<proteinExistence type="predicted"/>
<accession>A0A8H7D1M8</accession>
<evidence type="ECO:0000256" key="1">
    <source>
        <dbReference type="SAM" id="MobiDB-lite"/>
    </source>
</evidence>
<dbReference type="AlphaFoldDB" id="A0A8H7D1M8"/>
<feature type="region of interest" description="Disordered" evidence="1">
    <location>
        <begin position="177"/>
        <end position="199"/>
    </location>
</feature>
<reference evidence="2" key="1">
    <citation type="submission" date="2020-05" db="EMBL/GenBank/DDBJ databases">
        <title>Mycena genomes resolve the evolution of fungal bioluminescence.</title>
        <authorList>
            <person name="Tsai I.J."/>
        </authorList>
    </citation>
    <scope>NUCLEOTIDE SEQUENCE</scope>
    <source>
        <strain evidence="2">160909Yilan</strain>
    </source>
</reference>
<sequence length="224" mass="24343">MSIFPSRCASPPPRSPSPEIVLAPLPPPRRRNPNRPPRLSLQSSDERPNLKAESKRRSLASMRSCGDLRYPATPKSASRSAVSAPATPRTLVPSSPSGSSFRRTHKRTLSFAVPYRSPPPSPTLSSPPPPVPPIPEFVLSPTDKKPVLHPVAPTRVNHIYLPEWEQFTVVPDVVSPRKKRASMSPSGRRTTGVAAAAPPPPGMTCSTFFALHNETQRPNRVVAL</sequence>
<evidence type="ECO:0000313" key="2">
    <source>
        <dbReference type="EMBL" id="KAF7355438.1"/>
    </source>
</evidence>
<evidence type="ECO:0000313" key="3">
    <source>
        <dbReference type="Proteomes" id="UP000623467"/>
    </source>
</evidence>
<dbReference type="Proteomes" id="UP000623467">
    <property type="component" value="Unassembled WGS sequence"/>
</dbReference>
<feature type="compositionally biased region" description="Polar residues" evidence="1">
    <location>
        <begin position="92"/>
        <end position="101"/>
    </location>
</feature>
<protein>
    <submittedName>
        <fullName evidence="2">Uncharacterized protein</fullName>
    </submittedName>
</protein>
<feature type="region of interest" description="Disordered" evidence="1">
    <location>
        <begin position="1"/>
        <end position="104"/>
    </location>
</feature>
<comment type="caution">
    <text evidence="2">The sequence shown here is derived from an EMBL/GenBank/DDBJ whole genome shotgun (WGS) entry which is preliminary data.</text>
</comment>
<organism evidence="2 3">
    <name type="scientific">Mycena sanguinolenta</name>
    <dbReference type="NCBI Taxonomy" id="230812"/>
    <lineage>
        <taxon>Eukaryota</taxon>
        <taxon>Fungi</taxon>
        <taxon>Dikarya</taxon>
        <taxon>Basidiomycota</taxon>
        <taxon>Agaricomycotina</taxon>
        <taxon>Agaricomycetes</taxon>
        <taxon>Agaricomycetidae</taxon>
        <taxon>Agaricales</taxon>
        <taxon>Marasmiineae</taxon>
        <taxon>Mycenaceae</taxon>
        <taxon>Mycena</taxon>
    </lineage>
</organism>
<name>A0A8H7D1M8_9AGAR</name>
<feature type="compositionally biased region" description="Basic and acidic residues" evidence="1">
    <location>
        <begin position="44"/>
        <end position="56"/>
    </location>
</feature>